<reference evidence="3 4" key="1">
    <citation type="submission" date="2015-02" db="EMBL/GenBank/DDBJ databases">
        <title>Draft genome sequences of ten Microbacterium spp. with emphasis on heavy metal contaminated environments.</title>
        <authorList>
            <person name="Corretto E."/>
        </authorList>
    </citation>
    <scope>NUCLEOTIDE SEQUENCE [LARGE SCALE GENOMIC DNA]</scope>
    <source>
        <strain evidence="3 4">DSM 18659</strain>
    </source>
</reference>
<proteinExistence type="predicted"/>
<gene>
    <name evidence="3" type="ORF">RR49_00068</name>
</gene>
<feature type="domain" description="Putative glycogen debranching enzyme N-terminal" evidence="1">
    <location>
        <begin position="32"/>
        <end position="212"/>
    </location>
</feature>
<dbReference type="InterPro" id="IPR032856">
    <property type="entry name" value="GDE_N_bis"/>
</dbReference>
<name>A0A0F0M040_9MICO</name>
<evidence type="ECO:0000259" key="2">
    <source>
        <dbReference type="Pfam" id="PF22422"/>
    </source>
</evidence>
<dbReference type="PATRIC" id="fig|400772.4.peg.85"/>
<accession>A0A0F0M040</accession>
<dbReference type="Proteomes" id="UP000033451">
    <property type="component" value="Unassembled WGS sequence"/>
</dbReference>
<dbReference type="EMBL" id="JYIY01000029">
    <property type="protein sequence ID" value="KJL45342.1"/>
    <property type="molecule type" value="Genomic_DNA"/>
</dbReference>
<dbReference type="STRING" id="400772.RR49_00068"/>
<comment type="caution">
    <text evidence="3">The sequence shown here is derived from an EMBL/GenBank/DDBJ whole genome shotgun (WGS) entry which is preliminary data.</text>
</comment>
<sequence>MTTDVRAQAADTSIPSAPLQPLLHDSVVSLAAPTQVWSSPSGTVGERPIHGLYHSDVRVLDRIVLGIDGSAIEPIATEHRDAASLAFIALARGLDDATADPRVRVEVTRTVTPGGMTERIRIVNGLDEPVAARVTLALAGDFAQLHEVKAGLEGDRIAVARQVGDGVAVLSRDTARAEIAVSGARLVEGAGAGEVEIVWDAAADPRGAAELVWRVSASDTAAVVRGAAEPPNWRALAPSGDDRLDRWVARATGDLEALRMTTVASPDDVFLAAGAPWFFTLFGRDSLWAARLALPLGHELAASTLRVLAGYQGAKSDPETSEQPGRIMHELRAVQNEIPGENVSLPPLYYGTVDATPLWITLLHDAFVAGMPRPEVEALLPTLDRALGWLRDHADSDGDGFLEYIDESGRGLANQGWKDSGDSIRWNDGTIATGPIALCEVQGYAYEAALAAASLLDEFGRAGGDEWRAWAAEMKQRFATAFWIDDARGGYPAVALDADKRRVDAVTSNIGHLLGTGILTEAQSAAVAAHLVSADMSSGFGLRTMSTDAAGYWPLSYHCGSVWTHDTAIVIAGLAAEGFHAEAAVLGEGLLAAAVAFDYRMPELHAGDGSDTVASPVPYPASCRPQAWSAAAAIAVHAARAAAAAS</sequence>
<dbReference type="InterPro" id="IPR054491">
    <property type="entry name" value="MGH1-like_GH"/>
</dbReference>
<dbReference type="InterPro" id="IPR012341">
    <property type="entry name" value="6hp_glycosidase-like_sf"/>
</dbReference>
<keyword evidence="4" id="KW-1185">Reference proteome</keyword>
<evidence type="ECO:0000259" key="1">
    <source>
        <dbReference type="Pfam" id="PF14742"/>
    </source>
</evidence>
<evidence type="ECO:0000313" key="4">
    <source>
        <dbReference type="Proteomes" id="UP000033451"/>
    </source>
</evidence>
<protein>
    <submittedName>
        <fullName evidence="3">Amylo-alpha-1,6-glucosidase</fullName>
    </submittedName>
</protein>
<dbReference type="AlphaFoldDB" id="A0A0F0M040"/>
<dbReference type="GO" id="GO:0005975">
    <property type="term" value="P:carbohydrate metabolic process"/>
    <property type="evidence" value="ECO:0007669"/>
    <property type="project" value="InterPro"/>
</dbReference>
<feature type="domain" description="Mannosylglycerate hydrolase MGH1-like glycoside hydrolase" evidence="2">
    <location>
        <begin position="372"/>
        <end position="589"/>
    </location>
</feature>
<dbReference type="Pfam" id="PF22422">
    <property type="entry name" value="MGH1-like_GH"/>
    <property type="match status" value="1"/>
</dbReference>
<dbReference type="SUPFAM" id="SSF48208">
    <property type="entry name" value="Six-hairpin glycosidases"/>
    <property type="match status" value="1"/>
</dbReference>
<dbReference type="Gene3D" id="1.50.10.10">
    <property type="match status" value="1"/>
</dbReference>
<dbReference type="OrthoDB" id="9759959at2"/>
<evidence type="ECO:0000313" key="3">
    <source>
        <dbReference type="EMBL" id="KJL45342.1"/>
    </source>
</evidence>
<organism evidence="3 4">
    <name type="scientific">Microbacterium ginsengisoli</name>
    <dbReference type="NCBI Taxonomy" id="400772"/>
    <lineage>
        <taxon>Bacteria</taxon>
        <taxon>Bacillati</taxon>
        <taxon>Actinomycetota</taxon>
        <taxon>Actinomycetes</taxon>
        <taxon>Micrococcales</taxon>
        <taxon>Microbacteriaceae</taxon>
        <taxon>Microbacterium</taxon>
    </lineage>
</organism>
<dbReference type="RefSeq" id="WP_045245753.1">
    <property type="nucleotide sequence ID" value="NZ_JYIY01000029.1"/>
</dbReference>
<dbReference type="Pfam" id="PF14742">
    <property type="entry name" value="GDE_N_bis"/>
    <property type="match status" value="1"/>
</dbReference>
<dbReference type="InterPro" id="IPR008928">
    <property type="entry name" value="6-hairpin_glycosidase_sf"/>
</dbReference>